<dbReference type="AlphaFoldDB" id="A0A4R3JBC1"/>
<organism evidence="2 3">
    <name type="scientific">Varunaivibrio sulfuroxidans</name>
    <dbReference type="NCBI Taxonomy" id="1773489"/>
    <lineage>
        <taxon>Bacteria</taxon>
        <taxon>Pseudomonadati</taxon>
        <taxon>Pseudomonadota</taxon>
        <taxon>Alphaproteobacteria</taxon>
        <taxon>Rhodospirillales</taxon>
        <taxon>Magnetovibrionaceae</taxon>
        <taxon>Varunaivibrio</taxon>
    </lineage>
</organism>
<feature type="compositionally biased region" description="Low complexity" evidence="1">
    <location>
        <begin position="66"/>
        <end position="80"/>
    </location>
</feature>
<dbReference type="EMBL" id="SLZW01000005">
    <property type="protein sequence ID" value="TCS62585.1"/>
    <property type="molecule type" value="Genomic_DNA"/>
</dbReference>
<keyword evidence="3" id="KW-1185">Reference proteome</keyword>
<name>A0A4R3JBC1_9PROT</name>
<feature type="region of interest" description="Disordered" evidence="1">
    <location>
        <begin position="14"/>
        <end position="33"/>
    </location>
</feature>
<accession>A0A4R3JBC1</accession>
<feature type="region of interest" description="Disordered" evidence="1">
    <location>
        <begin position="60"/>
        <end position="88"/>
    </location>
</feature>
<gene>
    <name evidence="2" type="ORF">EDD55_105131</name>
</gene>
<dbReference type="Pfam" id="PF10948">
    <property type="entry name" value="DUF2635"/>
    <property type="match status" value="1"/>
</dbReference>
<protein>
    <submittedName>
        <fullName evidence="2">Uncharacterized protein DUF2635</fullName>
    </submittedName>
</protein>
<sequence>MPPAKTVHIIPTAGLKVRDPKGGHLPPTGADVDAADPYWRRRLRAGDVAKSAAIEKPFEIADGDAAKPAPAPTKAPTKAPAKAKESGK</sequence>
<evidence type="ECO:0000313" key="3">
    <source>
        <dbReference type="Proteomes" id="UP000295304"/>
    </source>
</evidence>
<evidence type="ECO:0000256" key="1">
    <source>
        <dbReference type="SAM" id="MobiDB-lite"/>
    </source>
</evidence>
<reference evidence="2 3" key="1">
    <citation type="submission" date="2019-03" db="EMBL/GenBank/DDBJ databases">
        <title>Genomic Encyclopedia of Type Strains, Phase IV (KMG-IV): sequencing the most valuable type-strain genomes for metagenomic binning, comparative biology and taxonomic classification.</title>
        <authorList>
            <person name="Goeker M."/>
        </authorList>
    </citation>
    <scope>NUCLEOTIDE SEQUENCE [LARGE SCALE GENOMIC DNA]</scope>
    <source>
        <strain evidence="2 3">DSM 101688</strain>
    </source>
</reference>
<proteinExistence type="predicted"/>
<comment type="caution">
    <text evidence="2">The sequence shown here is derived from an EMBL/GenBank/DDBJ whole genome shotgun (WGS) entry which is preliminary data.</text>
</comment>
<dbReference type="InterPro" id="IPR024400">
    <property type="entry name" value="DUF2635"/>
</dbReference>
<dbReference type="RefSeq" id="WP_132939032.1">
    <property type="nucleotide sequence ID" value="NZ_CP119676.1"/>
</dbReference>
<dbReference type="OrthoDB" id="7362462at2"/>
<dbReference type="Proteomes" id="UP000295304">
    <property type="component" value="Unassembled WGS sequence"/>
</dbReference>
<evidence type="ECO:0000313" key="2">
    <source>
        <dbReference type="EMBL" id="TCS62585.1"/>
    </source>
</evidence>